<organism evidence="1">
    <name type="scientific">Aspergillus niger</name>
    <dbReference type="NCBI Taxonomy" id="5061"/>
    <lineage>
        <taxon>Eukaryota</taxon>
        <taxon>Fungi</taxon>
        <taxon>Dikarya</taxon>
        <taxon>Ascomycota</taxon>
        <taxon>Pezizomycotina</taxon>
        <taxon>Eurotiomycetes</taxon>
        <taxon>Eurotiomycetidae</taxon>
        <taxon>Eurotiales</taxon>
        <taxon>Aspergillaceae</taxon>
        <taxon>Aspergillus</taxon>
        <taxon>Aspergillus subgen. Circumdati</taxon>
    </lineage>
</organism>
<dbReference type="AlphaFoldDB" id="A0AAJ8BNA3"/>
<dbReference type="KEGG" id="ang:An07g00120"/>
<dbReference type="GeneID" id="84591233"/>
<reference evidence="1" key="2">
    <citation type="submission" date="2025-08" db="UniProtKB">
        <authorList>
            <consortium name="RefSeq"/>
        </authorList>
    </citation>
    <scope>IDENTIFICATION</scope>
</reference>
<dbReference type="VEuPathDB" id="FungiDB:An07g00120"/>
<reference evidence="1" key="1">
    <citation type="submission" date="2025-02" db="EMBL/GenBank/DDBJ databases">
        <authorList>
            <consortium name="NCBI Genome Project"/>
        </authorList>
    </citation>
    <scope>NUCLEOTIDE SEQUENCE</scope>
</reference>
<name>A0AAJ8BNA3_ASPNG</name>
<sequence>MFTYLNYQTSISHASSRVPYISCHIANLYHKGNDIAVQCYWDAGIPNVLLASDFSRNM</sequence>
<proteinExistence type="predicted"/>
<dbReference type="RefSeq" id="XP_059600822.1">
    <property type="nucleotide sequence ID" value="XM_059748147.1"/>
</dbReference>
<protein>
    <submittedName>
        <fullName evidence="1">Uncharacterized protein</fullName>
    </submittedName>
</protein>
<gene>
    <name evidence="1" type="ORF">An07g00120</name>
</gene>
<evidence type="ECO:0000313" key="1">
    <source>
        <dbReference type="RefSeq" id="XP_059600822.1"/>
    </source>
</evidence>
<accession>A0AAJ8BNA3</accession>